<dbReference type="NCBIfam" id="TIGR02280">
    <property type="entry name" value="PaaB1"/>
    <property type="match status" value="1"/>
</dbReference>
<keyword evidence="2" id="KW-0413">Isomerase</keyword>
<name>A0A7W6G784_9SPHN</name>
<dbReference type="InterPro" id="IPR014748">
    <property type="entry name" value="Enoyl-CoA_hydra_C"/>
</dbReference>
<dbReference type="Pfam" id="PF00378">
    <property type="entry name" value="ECH_1"/>
    <property type="match status" value="1"/>
</dbReference>
<dbReference type="AlphaFoldDB" id="A0A7W6G784"/>
<evidence type="ECO:0000313" key="3">
    <source>
        <dbReference type="Proteomes" id="UP000548867"/>
    </source>
</evidence>
<protein>
    <submittedName>
        <fullName evidence="2">2-(1,2-epoxy-1,2-dihydrophenyl)acetyl-CoA isomerase</fullName>
        <ecNumber evidence="2">5.3.3.18</ecNumber>
    </submittedName>
</protein>
<dbReference type="EC" id="5.3.3.18" evidence="2"/>
<comment type="similarity">
    <text evidence="1">Belongs to the enoyl-CoA hydratase/isomerase family.</text>
</comment>
<evidence type="ECO:0000256" key="1">
    <source>
        <dbReference type="ARBA" id="ARBA00005254"/>
    </source>
</evidence>
<keyword evidence="3" id="KW-1185">Reference proteome</keyword>
<dbReference type="PANTHER" id="PTHR43459">
    <property type="entry name" value="ENOYL-COA HYDRATASE"/>
    <property type="match status" value="1"/>
</dbReference>
<dbReference type="Gene3D" id="1.10.12.10">
    <property type="entry name" value="Lyase 2-enoyl-coa Hydratase, Chain A, domain 2"/>
    <property type="match status" value="1"/>
</dbReference>
<dbReference type="Gene3D" id="3.90.226.10">
    <property type="entry name" value="2-enoyl-CoA Hydratase, Chain A, domain 1"/>
    <property type="match status" value="1"/>
</dbReference>
<evidence type="ECO:0000313" key="2">
    <source>
        <dbReference type="EMBL" id="MBB3956081.1"/>
    </source>
</evidence>
<dbReference type="InterPro" id="IPR011968">
    <property type="entry name" value="PaaB1"/>
</dbReference>
<dbReference type="SUPFAM" id="SSF52096">
    <property type="entry name" value="ClpP/crotonase"/>
    <property type="match status" value="1"/>
</dbReference>
<dbReference type="Proteomes" id="UP000548867">
    <property type="component" value="Unassembled WGS sequence"/>
</dbReference>
<dbReference type="EMBL" id="JACIDX010000011">
    <property type="protein sequence ID" value="MBB3956081.1"/>
    <property type="molecule type" value="Genomic_DNA"/>
</dbReference>
<sequence>MSDSQTCVLFALEDGVARIVLNRPDQLNAITVGMHQRLSDILDEIEASADLRVVLLTGAGRGFCAGQDLGERPVEQEGPLDLGESIELRYNPLIRRLARLPVPLVCAVNGVAAGAGAALALMGDMVIAAQSASFILSFAKIGLMPDCGISWLLPRLIGQPRALGMAMTGERISAARAQEWGLIWQCAPDDDFIEHVEALVSLLAAAPTQGIMAARNAIRQSWSRDFDAQLDIERDGQRRLGHTHDYREGVSAFRQKRRPQFRGL</sequence>
<organism evidence="2 3">
    <name type="scientific">Novosphingobium sediminicola</name>
    <dbReference type="NCBI Taxonomy" id="563162"/>
    <lineage>
        <taxon>Bacteria</taxon>
        <taxon>Pseudomonadati</taxon>
        <taxon>Pseudomonadota</taxon>
        <taxon>Alphaproteobacteria</taxon>
        <taxon>Sphingomonadales</taxon>
        <taxon>Sphingomonadaceae</taxon>
        <taxon>Novosphingobium</taxon>
    </lineage>
</organism>
<dbReference type="InterPro" id="IPR001753">
    <property type="entry name" value="Enoyl-CoA_hydra/iso"/>
</dbReference>
<accession>A0A7W6G784</accession>
<dbReference type="GO" id="GO:0010124">
    <property type="term" value="P:phenylacetate catabolic process"/>
    <property type="evidence" value="ECO:0007669"/>
    <property type="project" value="InterPro"/>
</dbReference>
<gene>
    <name evidence="2" type="ORF">GGR38_003038</name>
</gene>
<proteinExistence type="inferred from homology"/>
<dbReference type="RefSeq" id="WP_183626944.1">
    <property type="nucleotide sequence ID" value="NZ_JACIDX010000011.1"/>
</dbReference>
<dbReference type="PANTHER" id="PTHR43459:SF1">
    <property type="entry name" value="EG:BACN32G11.4 PROTEIN"/>
    <property type="match status" value="1"/>
</dbReference>
<dbReference type="GO" id="GO:0016853">
    <property type="term" value="F:isomerase activity"/>
    <property type="evidence" value="ECO:0007669"/>
    <property type="project" value="UniProtKB-KW"/>
</dbReference>
<dbReference type="InterPro" id="IPR029045">
    <property type="entry name" value="ClpP/crotonase-like_dom_sf"/>
</dbReference>
<dbReference type="CDD" id="cd06558">
    <property type="entry name" value="crotonase-like"/>
    <property type="match status" value="1"/>
</dbReference>
<reference evidence="2 3" key="1">
    <citation type="submission" date="2020-08" db="EMBL/GenBank/DDBJ databases">
        <title>Genomic Encyclopedia of Type Strains, Phase IV (KMG-IV): sequencing the most valuable type-strain genomes for metagenomic binning, comparative biology and taxonomic classification.</title>
        <authorList>
            <person name="Goeker M."/>
        </authorList>
    </citation>
    <scope>NUCLEOTIDE SEQUENCE [LARGE SCALE GENOMIC DNA]</scope>
    <source>
        <strain evidence="2 3">DSM 27057</strain>
    </source>
</reference>
<comment type="caution">
    <text evidence="2">The sequence shown here is derived from an EMBL/GenBank/DDBJ whole genome shotgun (WGS) entry which is preliminary data.</text>
</comment>